<dbReference type="EMBL" id="U52866">
    <property type="protein sequence ID" value="AAB40905.1"/>
    <property type="molecule type" value="Genomic_DNA"/>
</dbReference>
<dbReference type="AlphaFoldDB" id="Q52734"/>
<accession>Q52734</accession>
<sequence>MMVCGYLQGSKTPPQPLPTRGRGYNAVLSRSNLTVTVGRTVTAGEPFAFGGHCGPRFSPSPLWGGVGAGSYLGLDTERPA</sequence>
<evidence type="ECO:0000313" key="1">
    <source>
        <dbReference type="EMBL" id="AAB40905.1"/>
    </source>
</evidence>
<reference evidence="1" key="1">
    <citation type="journal article" date="1996" name="Gene">
        <title>Cloning and sequence analysis of the Rhizobium etli ccmA and ccmB genes involved in c-type cytochrome biogenesis.</title>
        <authorList>
            <person name="Aguilar G.R."/>
            <person name="Soberon M."/>
        </authorList>
    </citation>
    <scope>NUCLEOTIDE SEQUENCE</scope>
    <source>
        <strain evidence="1">CE2</strain>
    </source>
</reference>
<proteinExistence type="predicted"/>
<organism evidence="1">
    <name type="scientific">Rhizobium etli</name>
    <dbReference type="NCBI Taxonomy" id="29449"/>
    <lineage>
        <taxon>Bacteria</taxon>
        <taxon>Pseudomonadati</taxon>
        <taxon>Pseudomonadota</taxon>
        <taxon>Alphaproteobacteria</taxon>
        <taxon>Hyphomicrobiales</taxon>
        <taxon>Rhizobiaceae</taxon>
        <taxon>Rhizobium/Agrobacterium group</taxon>
        <taxon>Rhizobium</taxon>
    </lineage>
</organism>
<name>Q52734_RHIET</name>
<protein>
    <submittedName>
        <fullName evidence="1">ORF 80</fullName>
    </submittedName>
</protein>